<name>A0A834IRW7_RHYFE</name>
<dbReference type="AlphaFoldDB" id="A0A834IRW7"/>
<dbReference type="InterPro" id="IPR042620">
    <property type="entry name" value="NSUN7"/>
</dbReference>
<evidence type="ECO:0000313" key="2">
    <source>
        <dbReference type="EMBL" id="KAF7283878.1"/>
    </source>
</evidence>
<accession>A0A834IRW7</accession>
<feature type="region of interest" description="Disordered" evidence="1">
    <location>
        <begin position="930"/>
        <end position="968"/>
    </location>
</feature>
<keyword evidence="3" id="KW-1185">Reference proteome</keyword>
<dbReference type="PANTHER" id="PTHR14663:SF2">
    <property type="entry name" value="METHYLTRANSFERASE NSUN7-RELATED"/>
    <property type="match status" value="1"/>
</dbReference>
<sequence length="968" mass="111376">MEENKIDQISDDTERQYPLASPRDHQLWVNLSSLGEGNIFATLPMIVKKFLLDGTGDMDEEFYDLILPSDNEWQTKIYYKLVEKQRMMENKSPEIMIDNEDSKESKLHEWNILPKNKSSACVPEITVQERKTAKSNIAPITWTVRDISKAGCLLSKPPLPVTFDDEQEMRRVYTLIYDVFRYKNVLMQALNDIAFFQIFPKLEITIPHVWLLLYDLYHRSFKKRETAVAPLASKLFDSAGLSFAENALWTQRVKLAAAISRLRIKNNALSLNDLLPGHLKDEKVTIHGKNNPVTCWVNCTKVNDIQQLTSEIEKVFNLKMVHDTDQLGKDTYKWDKHCPQIMGFHSSMRGQLARSKFIRNYLLIVQDKSFCRGAATFGKILYDLELTGSVIQTHVNSPRTTAYLATLLTHNEKIKKLMAFSAGKRKSEYECYFTELGVKNIMIFADRLIDLPPDASYMEEVVAVFATPPNSYSAVTDPIDLVCSRGGDLSMLEILTESEETKEAKERVISILEEQRRTLRFAMSRPQIQFVLYETHSELEVENDEMVNKTLRDVNKLAKLQHANLQGRFLSEANGESPSIPMDLKEINNNDKPHPEGAEEPSLIKKNSIDSISKLPVDVKEKILENLEIPDTDIFINSELPNLCPSENSCINYKKEGCFLALIQRKEIVRLDDKYMIQMAENRGLFGSNTSANTAKSKSSRASKKKQQKQEKKPKLRRKLNDAEIDRIAAPTYTYLSHTQHNLHMCRRCQLEQEQFQYQSSKYKKWWCEATRHLIDLKKFLVKQKLIPSDKLKQISKKGIINSLSARPVINVDDIVAKHNVNSRFPMTEAFSQTSDEYSSDDESISEDYPYKENESFSKKSVSFSNERSLSRCILSRLTSADIRQFVSPDYKHDASFNVPSLTFRMLKDHQKAKLPSLNSTSRKILEVKSVHKKTERISKESLTNRSSSKNTDHKRHKITKSSENREL</sequence>
<evidence type="ECO:0000313" key="3">
    <source>
        <dbReference type="Proteomes" id="UP000625711"/>
    </source>
</evidence>
<evidence type="ECO:0000256" key="1">
    <source>
        <dbReference type="SAM" id="MobiDB-lite"/>
    </source>
</evidence>
<dbReference type="Gene3D" id="3.40.50.150">
    <property type="entry name" value="Vaccinia Virus protein VP39"/>
    <property type="match status" value="1"/>
</dbReference>
<dbReference type="InterPro" id="IPR029063">
    <property type="entry name" value="SAM-dependent_MTases_sf"/>
</dbReference>
<protein>
    <submittedName>
        <fullName evidence="2">Uncharacterized protein</fullName>
    </submittedName>
</protein>
<comment type="caution">
    <text evidence="2">The sequence shown here is derived from an EMBL/GenBank/DDBJ whole genome shotgun (WGS) entry which is preliminary data.</text>
</comment>
<feature type="compositionally biased region" description="Basic residues" evidence="1">
    <location>
        <begin position="698"/>
        <end position="707"/>
    </location>
</feature>
<feature type="compositionally biased region" description="Polar residues" evidence="1">
    <location>
        <begin position="941"/>
        <end position="950"/>
    </location>
</feature>
<dbReference type="Proteomes" id="UP000625711">
    <property type="component" value="Unassembled WGS sequence"/>
</dbReference>
<dbReference type="EMBL" id="JAACXV010000086">
    <property type="protein sequence ID" value="KAF7283878.1"/>
    <property type="molecule type" value="Genomic_DNA"/>
</dbReference>
<dbReference type="OrthoDB" id="6817893at2759"/>
<organism evidence="2 3">
    <name type="scientific">Rhynchophorus ferrugineus</name>
    <name type="common">Red palm weevil</name>
    <name type="synonym">Curculio ferrugineus</name>
    <dbReference type="NCBI Taxonomy" id="354439"/>
    <lineage>
        <taxon>Eukaryota</taxon>
        <taxon>Metazoa</taxon>
        <taxon>Ecdysozoa</taxon>
        <taxon>Arthropoda</taxon>
        <taxon>Hexapoda</taxon>
        <taxon>Insecta</taxon>
        <taxon>Pterygota</taxon>
        <taxon>Neoptera</taxon>
        <taxon>Endopterygota</taxon>
        <taxon>Coleoptera</taxon>
        <taxon>Polyphaga</taxon>
        <taxon>Cucujiformia</taxon>
        <taxon>Curculionidae</taxon>
        <taxon>Dryophthorinae</taxon>
        <taxon>Rhynchophorus</taxon>
    </lineage>
</organism>
<reference evidence="2" key="1">
    <citation type="submission" date="2020-08" db="EMBL/GenBank/DDBJ databases">
        <title>Genome sequencing and assembly of the red palm weevil Rhynchophorus ferrugineus.</title>
        <authorList>
            <person name="Dias G.B."/>
            <person name="Bergman C.M."/>
            <person name="Manee M."/>
        </authorList>
    </citation>
    <scope>NUCLEOTIDE SEQUENCE</scope>
    <source>
        <strain evidence="2">AA-2017</strain>
        <tissue evidence="2">Whole larva</tissue>
    </source>
</reference>
<proteinExistence type="predicted"/>
<gene>
    <name evidence="2" type="ORF">GWI33_022909</name>
</gene>
<feature type="compositionally biased region" description="Basic and acidic residues" evidence="1">
    <location>
        <begin position="708"/>
        <end position="721"/>
    </location>
</feature>
<feature type="region of interest" description="Disordered" evidence="1">
    <location>
        <begin position="687"/>
        <end position="721"/>
    </location>
</feature>
<dbReference type="PANTHER" id="PTHR14663">
    <property type="entry name" value="METHYLTRANSFERASE NSUN7-RELATED"/>
    <property type="match status" value="1"/>
</dbReference>